<evidence type="ECO:0000313" key="3">
    <source>
        <dbReference type="EMBL" id="KAH7175988.1"/>
    </source>
</evidence>
<gene>
    <name evidence="3" type="ORF">EDB81DRAFT_874803</name>
</gene>
<dbReference type="AlphaFoldDB" id="A0A9P9FUW4"/>
<feature type="compositionally biased region" description="Polar residues" evidence="1">
    <location>
        <begin position="137"/>
        <end position="155"/>
    </location>
</feature>
<feature type="compositionally biased region" description="Low complexity" evidence="1">
    <location>
        <begin position="187"/>
        <end position="204"/>
    </location>
</feature>
<feature type="region of interest" description="Disordered" evidence="1">
    <location>
        <begin position="134"/>
        <end position="156"/>
    </location>
</feature>
<sequence>MSGLEDHDAGFGTGVDLSLSDRHRWQRTQRYRPWKAKRKYKAFESKLLQHINEKSILNAVKTTYSPSTASPTQRTWKPWKQTHVDVPSYEIKRKGSDTNSNSNCCFIVPFTHSGRPIVTLPQFMKKQLPREVADASLQATATDNNQKASDSSKSTVGMPLKATAASFYSPCLNQRSTADDDIHRPRSTAPSAARASLAELPSPSDTDSNLAVDDGFEQLVQLIGEELITMALRRKYARNGRRS</sequence>
<protein>
    <recommendedName>
        <fullName evidence="2">Neuraminidase-like domain-containing protein</fullName>
    </recommendedName>
</protein>
<evidence type="ECO:0000313" key="4">
    <source>
        <dbReference type="Proteomes" id="UP000738349"/>
    </source>
</evidence>
<comment type="caution">
    <text evidence="3">The sequence shown here is derived from an EMBL/GenBank/DDBJ whole genome shotgun (WGS) entry which is preliminary data.</text>
</comment>
<dbReference type="Proteomes" id="UP000738349">
    <property type="component" value="Unassembled WGS sequence"/>
</dbReference>
<keyword evidence="4" id="KW-1185">Reference proteome</keyword>
<dbReference type="EMBL" id="JAGMUV010000001">
    <property type="protein sequence ID" value="KAH7175988.1"/>
    <property type="molecule type" value="Genomic_DNA"/>
</dbReference>
<organism evidence="3 4">
    <name type="scientific">Dactylonectria macrodidyma</name>
    <dbReference type="NCBI Taxonomy" id="307937"/>
    <lineage>
        <taxon>Eukaryota</taxon>
        <taxon>Fungi</taxon>
        <taxon>Dikarya</taxon>
        <taxon>Ascomycota</taxon>
        <taxon>Pezizomycotina</taxon>
        <taxon>Sordariomycetes</taxon>
        <taxon>Hypocreomycetidae</taxon>
        <taxon>Hypocreales</taxon>
        <taxon>Nectriaceae</taxon>
        <taxon>Dactylonectria</taxon>
    </lineage>
</organism>
<evidence type="ECO:0000259" key="2">
    <source>
        <dbReference type="Pfam" id="PF18413"/>
    </source>
</evidence>
<feature type="domain" description="Neuraminidase-like" evidence="2">
    <location>
        <begin position="68"/>
        <end position="154"/>
    </location>
</feature>
<name>A0A9P9FUW4_9HYPO</name>
<dbReference type="Pfam" id="PF18413">
    <property type="entry name" value="Neuraminidase"/>
    <property type="match status" value="1"/>
</dbReference>
<reference evidence="3" key="1">
    <citation type="journal article" date="2021" name="Nat. Commun.">
        <title>Genetic determinants of endophytism in the Arabidopsis root mycobiome.</title>
        <authorList>
            <person name="Mesny F."/>
            <person name="Miyauchi S."/>
            <person name="Thiergart T."/>
            <person name="Pickel B."/>
            <person name="Atanasova L."/>
            <person name="Karlsson M."/>
            <person name="Huettel B."/>
            <person name="Barry K.W."/>
            <person name="Haridas S."/>
            <person name="Chen C."/>
            <person name="Bauer D."/>
            <person name="Andreopoulos W."/>
            <person name="Pangilinan J."/>
            <person name="LaButti K."/>
            <person name="Riley R."/>
            <person name="Lipzen A."/>
            <person name="Clum A."/>
            <person name="Drula E."/>
            <person name="Henrissat B."/>
            <person name="Kohler A."/>
            <person name="Grigoriev I.V."/>
            <person name="Martin F.M."/>
            <person name="Hacquard S."/>
        </authorList>
    </citation>
    <scope>NUCLEOTIDE SEQUENCE</scope>
    <source>
        <strain evidence="3">MPI-CAGE-AT-0147</strain>
    </source>
</reference>
<dbReference type="InterPro" id="IPR041079">
    <property type="entry name" value="Neuraminidase-like"/>
</dbReference>
<evidence type="ECO:0000256" key="1">
    <source>
        <dbReference type="SAM" id="MobiDB-lite"/>
    </source>
</evidence>
<accession>A0A9P9FUW4</accession>
<proteinExistence type="predicted"/>
<feature type="region of interest" description="Disordered" evidence="1">
    <location>
        <begin position="176"/>
        <end position="208"/>
    </location>
</feature>